<dbReference type="STRING" id="1656094.BFC18_00995"/>
<dbReference type="RefSeq" id="WP_070127699.1">
    <property type="nucleotide sequence ID" value="NZ_MDHN01000045.1"/>
</dbReference>
<accession>A0A1E7Z593</accession>
<dbReference type="FunFam" id="3.40.640.10:FF:000010">
    <property type="entry name" value="Phosphoserine aminotransferase"/>
    <property type="match status" value="1"/>
</dbReference>
<evidence type="ECO:0000313" key="16">
    <source>
        <dbReference type="Proteomes" id="UP000175691"/>
    </source>
</evidence>
<dbReference type="InterPro" id="IPR000192">
    <property type="entry name" value="Aminotrans_V_dom"/>
</dbReference>
<evidence type="ECO:0000256" key="11">
    <source>
        <dbReference type="ARBA" id="ARBA00049007"/>
    </source>
</evidence>
<dbReference type="AlphaFoldDB" id="A0A1E7Z593"/>
<evidence type="ECO:0000313" key="15">
    <source>
        <dbReference type="EMBL" id="OFC68660.1"/>
    </source>
</evidence>
<evidence type="ECO:0000256" key="3">
    <source>
        <dbReference type="ARBA" id="ARBA00006904"/>
    </source>
</evidence>
<dbReference type="UniPathway" id="UPA00135">
    <property type="reaction ID" value="UER00197"/>
</dbReference>
<proteinExistence type="inferred from homology"/>
<dbReference type="EC" id="2.6.1.52" evidence="12"/>
<name>A0A1E7Z593_9ALTE</name>
<dbReference type="Pfam" id="PF00266">
    <property type="entry name" value="Aminotran_5"/>
    <property type="match status" value="1"/>
</dbReference>
<comment type="similarity">
    <text evidence="3 12">Belongs to the class-V pyridoxal-phosphate-dependent aminotransferase family. SerC subfamily.</text>
</comment>
<evidence type="ECO:0000256" key="13">
    <source>
        <dbReference type="RuleBase" id="RU004505"/>
    </source>
</evidence>
<evidence type="ECO:0000256" key="2">
    <source>
        <dbReference type="ARBA" id="ARBA00005099"/>
    </source>
</evidence>
<evidence type="ECO:0000256" key="1">
    <source>
        <dbReference type="ARBA" id="ARBA00004915"/>
    </source>
</evidence>
<dbReference type="InterPro" id="IPR015422">
    <property type="entry name" value="PyrdxlP-dep_Trfase_small"/>
</dbReference>
<keyword evidence="7 12" id="KW-0663">Pyridoxal phosphate</keyword>
<dbReference type="NCBIfam" id="NF003764">
    <property type="entry name" value="PRK05355.1"/>
    <property type="match status" value="1"/>
</dbReference>
<feature type="domain" description="Aminotransferase class V" evidence="14">
    <location>
        <begin position="4"/>
        <end position="349"/>
    </location>
</feature>
<dbReference type="PIRSF" id="PIRSF000525">
    <property type="entry name" value="SerC"/>
    <property type="match status" value="1"/>
</dbReference>
<dbReference type="GO" id="GO:0008615">
    <property type="term" value="P:pyridoxine biosynthetic process"/>
    <property type="evidence" value="ECO:0007669"/>
    <property type="project" value="UniProtKB-UniRule"/>
</dbReference>
<feature type="binding site" evidence="12">
    <location>
        <position position="196"/>
    </location>
    <ligand>
        <name>pyridoxal 5'-phosphate</name>
        <dbReference type="ChEBI" id="CHEBI:597326"/>
    </ligand>
</feature>
<dbReference type="EMBL" id="MDHN01000045">
    <property type="protein sequence ID" value="OFC68660.1"/>
    <property type="molecule type" value="Genomic_DNA"/>
</dbReference>
<comment type="pathway">
    <text evidence="2 12 13">Amino-acid biosynthesis; L-serine biosynthesis; L-serine from 3-phospho-D-glycerate: step 2/3.</text>
</comment>
<sequence length="361" mass="39038">MSNVFNFSAGPAMLPAEVMQQAQAEFLNWRDSGCSVMEVSHRGKDFIEVAATAEQDLRDLLNVPENYKVLFAHGGGRGQFASVPLNISTSSDTSLHMVTGSWSKGAVAEAAKYNNAKVIGETIEVDGLQAVAKVTEADVDQSAAYLHFCPNETVDGVAFDWLPESGNVPLVSDMSSCILSKPLDVSAHGIIYAGAQKNIGPSGLSVLIVRDDLIGKARKETPSIFDYELMAKHDSMYNTPPTFSWYLAGLVFKWLKSNGGLTAMQQRNEAKAALLYGAIDGSDFYSNPVHPDNRSIMNVPFHLADDSLNQKFLEQSDAAGLKALKGHRSVGGMRASIYNAMSVEGVAALVEFMKQFEKENG</sequence>
<comment type="catalytic activity">
    <reaction evidence="10 12">
        <text>4-(phosphooxy)-L-threonine + 2-oxoglutarate = (R)-3-hydroxy-2-oxo-4-phosphooxybutanoate + L-glutamate</text>
        <dbReference type="Rhea" id="RHEA:16573"/>
        <dbReference type="ChEBI" id="CHEBI:16810"/>
        <dbReference type="ChEBI" id="CHEBI:29985"/>
        <dbReference type="ChEBI" id="CHEBI:58452"/>
        <dbReference type="ChEBI" id="CHEBI:58538"/>
        <dbReference type="EC" id="2.6.1.52"/>
    </reaction>
</comment>
<dbReference type="InterPro" id="IPR015424">
    <property type="entry name" value="PyrdxlP-dep_Trfase"/>
</dbReference>
<comment type="caution">
    <text evidence="12">Lacks conserved residue(s) required for the propagation of feature annotation.</text>
</comment>
<keyword evidence="16" id="KW-1185">Reference proteome</keyword>
<keyword evidence="9 12" id="KW-0718">Serine biosynthesis</keyword>
<dbReference type="GO" id="GO:0030170">
    <property type="term" value="F:pyridoxal phosphate binding"/>
    <property type="evidence" value="ECO:0007669"/>
    <property type="project" value="UniProtKB-UniRule"/>
</dbReference>
<comment type="function">
    <text evidence="12">Catalyzes the reversible conversion of 3-phosphohydroxypyruvate to phosphoserine and of 3-hydroxy-2-oxo-4-phosphonooxybutanoate to phosphohydroxythreonine.</text>
</comment>
<keyword evidence="4 12" id="KW-0032">Aminotransferase</keyword>
<evidence type="ECO:0000256" key="6">
    <source>
        <dbReference type="ARBA" id="ARBA00022679"/>
    </source>
</evidence>
<evidence type="ECO:0000256" key="10">
    <source>
        <dbReference type="ARBA" id="ARBA00047630"/>
    </source>
</evidence>
<dbReference type="PROSITE" id="PS00595">
    <property type="entry name" value="AA_TRANSFER_CLASS_5"/>
    <property type="match status" value="1"/>
</dbReference>
<comment type="subcellular location">
    <subcellularLocation>
        <location evidence="12">Cytoplasm</location>
    </subcellularLocation>
</comment>
<feature type="binding site" evidence="12">
    <location>
        <position position="42"/>
    </location>
    <ligand>
        <name>L-glutamate</name>
        <dbReference type="ChEBI" id="CHEBI:29985"/>
    </ligand>
</feature>
<dbReference type="GO" id="GO:0004648">
    <property type="term" value="F:O-phospho-L-serine:2-oxoglutarate aminotransferase activity"/>
    <property type="evidence" value="ECO:0007669"/>
    <property type="project" value="UniProtKB-UniRule"/>
</dbReference>
<dbReference type="InterPro" id="IPR015421">
    <property type="entry name" value="PyrdxlP-dep_Trfase_major"/>
</dbReference>
<keyword evidence="12" id="KW-0963">Cytoplasm</keyword>
<gene>
    <name evidence="12" type="primary">serC</name>
    <name evidence="15" type="ORF">BFC18_00995</name>
</gene>
<keyword evidence="8 12" id="KW-0664">Pyridoxine biosynthesis</keyword>
<evidence type="ECO:0000256" key="7">
    <source>
        <dbReference type="ARBA" id="ARBA00022898"/>
    </source>
</evidence>
<dbReference type="Gene3D" id="3.90.1150.10">
    <property type="entry name" value="Aspartate Aminotransferase, domain 1"/>
    <property type="match status" value="1"/>
</dbReference>
<organism evidence="15 16">
    <name type="scientific">Alteromonas confluentis</name>
    <dbReference type="NCBI Taxonomy" id="1656094"/>
    <lineage>
        <taxon>Bacteria</taxon>
        <taxon>Pseudomonadati</taxon>
        <taxon>Pseudomonadota</taxon>
        <taxon>Gammaproteobacteria</taxon>
        <taxon>Alteromonadales</taxon>
        <taxon>Alteromonadaceae</taxon>
        <taxon>Alteromonas/Salinimonas group</taxon>
        <taxon>Alteromonas</taxon>
    </lineage>
</organism>
<feature type="binding site" evidence="12">
    <location>
        <position position="153"/>
    </location>
    <ligand>
        <name>pyridoxal 5'-phosphate</name>
        <dbReference type="ChEBI" id="CHEBI:597326"/>
    </ligand>
</feature>
<dbReference type="CDD" id="cd00611">
    <property type="entry name" value="PSAT_like"/>
    <property type="match status" value="1"/>
</dbReference>
<dbReference type="Gene3D" id="3.40.640.10">
    <property type="entry name" value="Type I PLP-dependent aspartate aminotransferase-like (Major domain)"/>
    <property type="match status" value="1"/>
</dbReference>
<feature type="binding site" evidence="12">
    <location>
        <position position="173"/>
    </location>
    <ligand>
        <name>pyridoxal 5'-phosphate</name>
        <dbReference type="ChEBI" id="CHEBI:597326"/>
    </ligand>
</feature>
<dbReference type="InterPro" id="IPR022278">
    <property type="entry name" value="Pser_aminoTfrase"/>
</dbReference>
<dbReference type="NCBIfam" id="TIGR01364">
    <property type="entry name" value="serC_1"/>
    <property type="match status" value="1"/>
</dbReference>
<reference evidence="15 16" key="1">
    <citation type="submission" date="2016-08" db="EMBL/GenBank/DDBJ databases">
        <authorList>
            <person name="Seilhamer J.J."/>
        </authorList>
    </citation>
    <scope>NUCLEOTIDE SEQUENCE [LARGE SCALE GENOMIC DNA]</scope>
    <source>
        <strain evidence="15 16">KCTC 42603</strain>
    </source>
</reference>
<feature type="binding site" evidence="12">
    <location>
        <position position="102"/>
    </location>
    <ligand>
        <name>pyridoxal 5'-phosphate</name>
        <dbReference type="ChEBI" id="CHEBI:597326"/>
    </ligand>
</feature>
<keyword evidence="6 12" id="KW-0808">Transferase</keyword>
<dbReference type="GO" id="GO:0005737">
    <property type="term" value="C:cytoplasm"/>
    <property type="evidence" value="ECO:0007669"/>
    <property type="project" value="UniProtKB-SubCell"/>
</dbReference>
<evidence type="ECO:0000256" key="9">
    <source>
        <dbReference type="ARBA" id="ARBA00023299"/>
    </source>
</evidence>
<evidence type="ECO:0000256" key="8">
    <source>
        <dbReference type="ARBA" id="ARBA00023096"/>
    </source>
</evidence>
<dbReference type="Proteomes" id="UP000175691">
    <property type="component" value="Unassembled WGS sequence"/>
</dbReference>
<dbReference type="SUPFAM" id="SSF53383">
    <property type="entry name" value="PLP-dependent transferases"/>
    <property type="match status" value="1"/>
</dbReference>
<dbReference type="UniPathway" id="UPA00244">
    <property type="reaction ID" value="UER00311"/>
</dbReference>
<dbReference type="PANTHER" id="PTHR43247:SF1">
    <property type="entry name" value="PHOSPHOSERINE AMINOTRANSFERASE"/>
    <property type="match status" value="1"/>
</dbReference>
<comment type="subunit">
    <text evidence="12">Homodimer.</text>
</comment>
<dbReference type="InterPro" id="IPR020578">
    <property type="entry name" value="Aminotrans_V_PyrdxlP_BS"/>
</dbReference>
<dbReference type="PANTHER" id="PTHR43247">
    <property type="entry name" value="PHOSPHOSERINE AMINOTRANSFERASE"/>
    <property type="match status" value="1"/>
</dbReference>
<feature type="binding site" evidence="12">
    <location>
        <begin position="76"/>
        <end position="77"/>
    </location>
    <ligand>
        <name>pyridoxal 5'-phosphate</name>
        <dbReference type="ChEBI" id="CHEBI:597326"/>
    </ligand>
</feature>
<feature type="binding site" evidence="12">
    <location>
        <begin position="238"/>
        <end position="239"/>
    </location>
    <ligand>
        <name>pyridoxal 5'-phosphate</name>
        <dbReference type="ChEBI" id="CHEBI:597326"/>
    </ligand>
</feature>
<dbReference type="GO" id="GO:0006564">
    <property type="term" value="P:L-serine biosynthetic process"/>
    <property type="evidence" value="ECO:0007669"/>
    <property type="project" value="UniProtKB-UniRule"/>
</dbReference>
<dbReference type="HAMAP" id="MF_00160">
    <property type="entry name" value="SerC_aminotrans_5"/>
    <property type="match status" value="1"/>
</dbReference>
<feature type="modified residue" description="N6-(pyridoxal phosphate)lysine" evidence="12">
    <location>
        <position position="197"/>
    </location>
</feature>
<dbReference type="OrthoDB" id="9809412at2"/>
<dbReference type="FunFam" id="3.90.1150.10:FF:000006">
    <property type="entry name" value="Phosphoserine aminotransferase"/>
    <property type="match status" value="1"/>
</dbReference>
<comment type="catalytic activity">
    <reaction evidence="11 12 13">
        <text>O-phospho-L-serine + 2-oxoglutarate = 3-phosphooxypyruvate + L-glutamate</text>
        <dbReference type="Rhea" id="RHEA:14329"/>
        <dbReference type="ChEBI" id="CHEBI:16810"/>
        <dbReference type="ChEBI" id="CHEBI:18110"/>
        <dbReference type="ChEBI" id="CHEBI:29985"/>
        <dbReference type="ChEBI" id="CHEBI:57524"/>
        <dbReference type="EC" id="2.6.1.52"/>
    </reaction>
</comment>
<evidence type="ECO:0000256" key="5">
    <source>
        <dbReference type="ARBA" id="ARBA00022605"/>
    </source>
</evidence>
<evidence type="ECO:0000259" key="14">
    <source>
        <dbReference type="Pfam" id="PF00266"/>
    </source>
</evidence>
<evidence type="ECO:0000256" key="12">
    <source>
        <dbReference type="HAMAP-Rule" id="MF_00160"/>
    </source>
</evidence>
<comment type="caution">
    <text evidence="15">The sequence shown here is derived from an EMBL/GenBank/DDBJ whole genome shotgun (WGS) entry which is preliminary data.</text>
</comment>
<evidence type="ECO:0000256" key="4">
    <source>
        <dbReference type="ARBA" id="ARBA00022576"/>
    </source>
</evidence>
<comment type="pathway">
    <text evidence="1 12">Cofactor biosynthesis; pyridoxine 5'-phosphate biosynthesis; pyridoxine 5'-phosphate from D-erythrose 4-phosphate: step 3/5.</text>
</comment>
<comment type="cofactor">
    <cofactor evidence="12">
        <name>pyridoxal 5'-phosphate</name>
        <dbReference type="ChEBI" id="CHEBI:597326"/>
    </cofactor>
    <text evidence="12">Binds 1 pyridoxal phosphate per subunit.</text>
</comment>
<protein>
    <recommendedName>
        <fullName evidence="12">Phosphoserine aminotransferase</fullName>
        <ecNumber evidence="12">2.6.1.52</ecNumber>
    </recommendedName>
    <alternativeName>
        <fullName evidence="12">Phosphohydroxythreonine aminotransferase</fullName>
        <shortName evidence="12">PSAT</shortName>
    </alternativeName>
</protein>
<keyword evidence="5 12" id="KW-0028">Amino-acid biosynthesis</keyword>